<gene>
    <name evidence="12" type="primary">queD</name>
    <name evidence="12" type="ORF">DX912_07390</name>
</gene>
<dbReference type="SUPFAM" id="SSF55620">
    <property type="entry name" value="Tetrahydrobiopterin biosynthesis enzymes-like"/>
    <property type="match status" value="1"/>
</dbReference>
<evidence type="ECO:0000256" key="3">
    <source>
        <dbReference type="ARBA" id="ARBA00018141"/>
    </source>
</evidence>
<dbReference type="AlphaFoldDB" id="A0A3D8VEC2"/>
<dbReference type="FunFam" id="3.30.479.10:FF:000001">
    <property type="entry name" value="6-carboxy-5,6,7,8-tetrahydropterin synthase"/>
    <property type="match status" value="1"/>
</dbReference>
<comment type="caution">
    <text evidence="12">The sequence shown here is derived from an EMBL/GenBank/DDBJ whole genome shotgun (WGS) entry which is preliminary data.</text>
</comment>
<evidence type="ECO:0000256" key="2">
    <source>
        <dbReference type="ARBA" id="ARBA00008900"/>
    </source>
</evidence>
<dbReference type="InterPro" id="IPR007115">
    <property type="entry name" value="6-PTP_synth/QueD"/>
</dbReference>
<dbReference type="InterPro" id="IPR038418">
    <property type="entry name" value="6-PTP_synth/QueD_sf"/>
</dbReference>
<protein>
    <recommendedName>
        <fullName evidence="3 9">6-carboxy-5,6,7,8-tetrahydropterin synthase</fullName>
        <ecNumber evidence="9">4.-.-.-</ecNumber>
    </recommendedName>
</protein>
<dbReference type="EMBL" id="QTJR01000004">
    <property type="protein sequence ID" value="RDY67736.1"/>
    <property type="molecule type" value="Genomic_DNA"/>
</dbReference>
<dbReference type="Proteomes" id="UP000256829">
    <property type="component" value="Unassembled WGS sequence"/>
</dbReference>
<keyword evidence="7 9" id="KW-0456">Lyase</keyword>
<feature type="binding site" evidence="11">
    <location>
        <position position="30"/>
    </location>
    <ligand>
        <name>Zn(2+)</name>
        <dbReference type="ChEBI" id="CHEBI:29105"/>
    </ligand>
</feature>
<comment type="cofactor">
    <cofactor evidence="9 11">
        <name>Zn(2+)</name>
        <dbReference type="ChEBI" id="CHEBI:29105"/>
    </cofactor>
    <text evidence="9 11">Binds 1 zinc ion per subunit.</text>
</comment>
<dbReference type="Pfam" id="PF01242">
    <property type="entry name" value="PTPS"/>
    <property type="match status" value="1"/>
</dbReference>
<evidence type="ECO:0000256" key="10">
    <source>
        <dbReference type="PIRSR" id="PIRSR006113-1"/>
    </source>
</evidence>
<dbReference type="EC" id="4.-.-.-" evidence="9"/>
<evidence type="ECO:0000256" key="4">
    <source>
        <dbReference type="ARBA" id="ARBA00022723"/>
    </source>
</evidence>
<dbReference type="Gene3D" id="3.30.479.10">
    <property type="entry name" value="6-pyruvoyl tetrahydropterin synthase/QueD"/>
    <property type="match status" value="1"/>
</dbReference>
<evidence type="ECO:0000256" key="9">
    <source>
        <dbReference type="PIRNR" id="PIRNR006113"/>
    </source>
</evidence>
<dbReference type="GO" id="GO:0008616">
    <property type="term" value="P:tRNA queuosine(34) biosynthetic process"/>
    <property type="evidence" value="ECO:0007669"/>
    <property type="project" value="UniProtKB-KW"/>
</dbReference>
<feature type="active site" description="Proton acceptor" evidence="10">
    <location>
        <position position="24"/>
    </location>
</feature>
<dbReference type="NCBIfam" id="TIGR03367">
    <property type="entry name" value="queuosine_QueD"/>
    <property type="match status" value="1"/>
</dbReference>
<evidence type="ECO:0000256" key="11">
    <source>
        <dbReference type="PIRSR" id="PIRSR006113-2"/>
    </source>
</evidence>
<feature type="binding site" evidence="11">
    <location>
        <position position="13"/>
    </location>
    <ligand>
        <name>Zn(2+)</name>
        <dbReference type="ChEBI" id="CHEBI:29105"/>
    </ligand>
</feature>
<feature type="binding site" evidence="11">
    <location>
        <position position="28"/>
    </location>
    <ligand>
        <name>Zn(2+)</name>
        <dbReference type="ChEBI" id="CHEBI:29105"/>
    </ligand>
</feature>
<evidence type="ECO:0000313" key="12">
    <source>
        <dbReference type="EMBL" id="RDY67736.1"/>
    </source>
</evidence>
<proteinExistence type="inferred from homology"/>
<evidence type="ECO:0000256" key="6">
    <source>
        <dbReference type="ARBA" id="ARBA00022833"/>
    </source>
</evidence>
<dbReference type="PANTHER" id="PTHR12589:SF7">
    <property type="entry name" value="6-PYRUVOYL TETRAHYDROBIOPTERIN SYNTHASE"/>
    <property type="match status" value="1"/>
</dbReference>
<evidence type="ECO:0000256" key="7">
    <source>
        <dbReference type="ARBA" id="ARBA00023239"/>
    </source>
</evidence>
<evidence type="ECO:0000256" key="1">
    <source>
        <dbReference type="ARBA" id="ARBA00005061"/>
    </source>
</evidence>
<comment type="similarity">
    <text evidence="2 9">Belongs to the PTPS family. QueD subfamily.</text>
</comment>
<dbReference type="PIRSF" id="PIRSF006113">
    <property type="entry name" value="PTP_synth"/>
    <property type="match status" value="1"/>
</dbReference>
<evidence type="ECO:0000256" key="5">
    <source>
        <dbReference type="ARBA" id="ARBA00022785"/>
    </source>
</evidence>
<reference evidence="12 13" key="1">
    <citation type="submission" date="2018-08" db="EMBL/GenBank/DDBJ databases">
        <title>Lysobacter soli KCTC 22011, whole genome shotgun sequence.</title>
        <authorList>
            <person name="Zhang X."/>
            <person name="Feng G."/>
            <person name="Zhu H."/>
        </authorList>
    </citation>
    <scope>NUCLEOTIDE SEQUENCE [LARGE SCALE GENOMIC DNA]</scope>
    <source>
        <strain evidence="12 13">KCTC 22011</strain>
    </source>
</reference>
<keyword evidence="4 9" id="KW-0479">Metal-binding</keyword>
<dbReference type="RefSeq" id="WP_115841858.1">
    <property type="nucleotide sequence ID" value="NZ_CP183976.1"/>
</dbReference>
<organism evidence="12 13">
    <name type="scientific">Lysobacter soli</name>
    <dbReference type="NCBI Taxonomy" id="453783"/>
    <lineage>
        <taxon>Bacteria</taxon>
        <taxon>Pseudomonadati</taxon>
        <taxon>Pseudomonadota</taxon>
        <taxon>Gammaproteobacteria</taxon>
        <taxon>Lysobacterales</taxon>
        <taxon>Lysobacteraceae</taxon>
        <taxon>Lysobacter</taxon>
    </lineage>
</organism>
<keyword evidence="13" id="KW-1185">Reference proteome</keyword>
<keyword evidence="6 9" id="KW-0862">Zinc</keyword>
<evidence type="ECO:0000313" key="13">
    <source>
        <dbReference type="Proteomes" id="UP000256829"/>
    </source>
</evidence>
<comment type="pathway">
    <text evidence="1 9">Purine metabolism; 7-cyano-7-deazaguanine biosynthesis.</text>
</comment>
<dbReference type="GO" id="GO:0070497">
    <property type="term" value="F:6-carboxytetrahydropterin synthase activity"/>
    <property type="evidence" value="ECO:0007669"/>
    <property type="project" value="UniProtKB-EC"/>
</dbReference>
<dbReference type="UniPathway" id="UPA00391"/>
<dbReference type="PANTHER" id="PTHR12589">
    <property type="entry name" value="PYRUVOYL TETRAHYDROBIOPTERIN SYNTHASE"/>
    <property type="match status" value="1"/>
</dbReference>
<feature type="active site" description="Charge relay system" evidence="10">
    <location>
        <position position="68"/>
    </location>
</feature>
<sequence length="117" mass="13469">MKIFKAFTLEAAHRLPNVPEGHKCARLHGHSFRIEIHVEGDIDPHFGWVMDFADLKAAFKPIYDRLDHHYLNDIEGLENPTSEVLAKWIWDQLRPSLPLLSEVVVHETCTSGCHYKA</sequence>
<comment type="catalytic activity">
    <reaction evidence="8 9">
        <text>7,8-dihydroneopterin 3'-triphosphate + H2O = 6-carboxy-5,6,7,8-tetrahydropterin + triphosphate + acetaldehyde + 2 H(+)</text>
        <dbReference type="Rhea" id="RHEA:27966"/>
        <dbReference type="ChEBI" id="CHEBI:15343"/>
        <dbReference type="ChEBI" id="CHEBI:15377"/>
        <dbReference type="ChEBI" id="CHEBI:15378"/>
        <dbReference type="ChEBI" id="CHEBI:18036"/>
        <dbReference type="ChEBI" id="CHEBI:58462"/>
        <dbReference type="ChEBI" id="CHEBI:61032"/>
        <dbReference type="EC" id="4.1.2.50"/>
    </reaction>
</comment>
<dbReference type="GO" id="GO:0046872">
    <property type="term" value="F:metal ion binding"/>
    <property type="evidence" value="ECO:0007669"/>
    <property type="project" value="UniProtKB-KW"/>
</dbReference>
<name>A0A3D8VEC2_9GAMM</name>
<keyword evidence="5 9" id="KW-0671">Queuosine biosynthesis</keyword>
<feature type="active site" description="Charge relay system" evidence="10">
    <location>
        <position position="107"/>
    </location>
</feature>
<accession>A0A3D8VEC2</accession>
<evidence type="ECO:0000256" key="8">
    <source>
        <dbReference type="ARBA" id="ARBA00048807"/>
    </source>
</evidence>